<dbReference type="EMBL" id="CP042425">
    <property type="protein sequence ID" value="QEL18206.1"/>
    <property type="molecule type" value="Genomic_DNA"/>
</dbReference>
<feature type="transmembrane region" description="Helical" evidence="1">
    <location>
        <begin position="66"/>
        <end position="86"/>
    </location>
</feature>
<feature type="transmembrane region" description="Helical" evidence="1">
    <location>
        <begin position="98"/>
        <end position="116"/>
    </location>
</feature>
<gene>
    <name evidence="2" type="ORF">PX52LOC_05220</name>
</gene>
<dbReference type="RefSeq" id="WP_218575159.1">
    <property type="nucleotide sequence ID" value="NZ_CP042425.1"/>
</dbReference>
<proteinExistence type="predicted"/>
<protein>
    <submittedName>
        <fullName evidence="2">Uncharacterized protein</fullName>
    </submittedName>
</protein>
<name>A0A5C1AJM6_9BACT</name>
<dbReference type="Proteomes" id="UP000324974">
    <property type="component" value="Chromosome"/>
</dbReference>
<accession>A0A5C1AJM6</accession>
<evidence type="ECO:0000313" key="3">
    <source>
        <dbReference type="Proteomes" id="UP000324974"/>
    </source>
</evidence>
<evidence type="ECO:0000256" key="1">
    <source>
        <dbReference type="SAM" id="Phobius"/>
    </source>
</evidence>
<keyword evidence="3" id="KW-1185">Reference proteome</keyword>
<reference evidence="3" key="1">
    <citation type="submission" date="2019-08" db="EMBL/GenBank/DDBJ databases">
        <title>Limnoglobus roseus gen. nov., sp. nov., a novel freshwater planctomycete with a giant genome from the family Gemmataceae.</title>
        <authorList>
            <person name="Kulichevskaya I.S."/>
            <person name="Naumoff D.G."/>
            <person name="Miroshnikov K."/>
            <person name="Ivanova A."/>
            <person name="Philippov D.A."/>
            <person name="Hakobyan A."/>
            <person name="Rijpstra I.C."/>
            <person name="Sinninghe Damste J.S."/>
            <person name="Liesack W."/>
            <person name="Dedysh S.N."/>
        </authorList>
    </citation>
    <scope>NUCLEOTIDE SEQUENCE [LARGE SCALE GENOMIC DNA]</scope>
    <source>
        <strain evidence="3">PX52</strain>
    </source>
</reference>
<feature type="transmembrane region" description="Helical" evidence="1">
    <location>
        <begin position="36"/>
        <end position="54"/>
    </location>
</feature>
<keyword evidence="1" id="KW-1133">Transmembrane helix</keyword>
<organism evidence="2 3">
    <name type="scientific">Limnoglobus roseus</name>
    <dbReference type="NCBI Taxonomy" id="2598579"/>
    <lineage>
        <taxon>Bacteria</taxon>
        <taxon>Pseudomonadati</taxon>
        <taxon>Planctomycetota</taxon>
        <taxon>Planctomycetia</taxon>
        <taxon>Gemmatales</taxon>
        <taxon>Gemmataceae</taxon>
        <taxon>Limnoglobus</taxon>
    </lineage>
</organism>
<dbReference type="AlphaFoldDB" id="A0A5C1AJM6"/>
<dbReference type="KEGG" id="lrs:PX52LOC_05220"/>
<evidence type="ECO:0000313" key="2">
    <source>
        <dbReference type="EMBL" id="QEL18206.1"/>
    </source>
</evidence>
<sequence length="133" mass="13463">MMAWPTIICGALLTAIGSYGYLNATPKPDGSVSPTALIPAALGLILVLCGSLAFEAKRRKHVMHAAAMVGLLGVLGGFAPIIRQLANGKELDVTAPSAVAGLAMSAVSAVFVAMCVKSFIDARKARQAAAGVA</sequence>
<keyword evidence="1" id="KW-0812">Transmembrane</keyword>
<keyword evidence="1" id="KW-0472">Membrane</keyword>